<dbReference type="Gene3D" id="3.40.50.1820">
    <property type="entry name" value="alpha/beta hydrolase"/>
    <property type="match status" value="1"/>
</dbReference>
<dbReference type="PANTHER" id="PTHR43798:SF33">
    <property type="entry name" value="HYDROLASE, PUTATIVE (AFU_ORTHOLOGUE AFUA_2G14860)-RELATED"/>
    <property type="match status" value="1"/>
</dbReference>
<dbReference type="AlphaFoldDB" id="A0A9D1A002"/>
<dbReference type="SUPFAM" id="SSF53474">
    <property type="entry name" value="alpha/beta-Hydrolases"/>
    <property type="match status" value="1"/>
</dbReference>
<dbReference type="InterPro" id="IPR000073">
    <property type="entry name" value="AB_hydrolase_1"/>
</dbReference>
<accession>A0A9D1A002</accession>
<evidence type="ECO:0000313" key="3">
    <source>
        <dbReference type="Proteomes" id="UP000824261"/>
    </source>
</evidence>
<dbReference type="EMBL" id="DVGB01000057">
    <property type="protein sequence ID" value="HIR01537.1"/>
    <property type="molecule type" value="Genomic_DNA"/>
</dbReference>
<comment type="caution">
    <text evidence="2">The sequence shown here is derived from an EMBL/GenBank/DDBJ whole genome shotgun (WGS) entry which is preliminary data.</text>
</comment>
<dbReference type="Proteomes" id="UP000824261">
    <property type="component" value="Unassembled WGS sequence"/>
</dbReference>
<evidence type="ECO:0000259" key="1">
    <source>
        <dbReference type="Pfam" id="PF12697"/>
    </source>
</evidence>
<feature type="domain" description="AB hydrolase-1" evidence="1">
    <location>
        <begin position="26"/>
        <end position="261"/>
    </location>
</feature>
<dbReference type="InterPro" id="IPR029058">
    <property type="entry name" value="AB_hydrolase_fold"/>
</dbReference>
<keyword evidence="2" id="KW-0378">Hydrolase</keyword>
<protein>
    <submittedName>
        <fullName evidence="2">Alpha/beta hydrolase</fullName>
    </submittedName>
</protein>
<reference evidence="2" key="1">
    <citation type="submission" date="2020-10" db="EMBL/GenBank/DDBJ databases">
        <authorList>
            <person name="Gilroy R."/>
        </authorList>
    </citation>
    <scope>NUCLEOTIDE SEQUENCE</scope>
    <source>
        <strain evidence="2">ChiGjej1B1-2707</strain>
    </source>
</reference>
<evidence type="ECO:0000313" key="2">
    <source>
        <dbReference type="EMBL" id="HIR01537.1"/>
    </source>
</evidence>
<sequence length="280" mass="30247">MEEKELSTPYGAVAYRVRAGEDGRVVVLLHGRAADASQWDDVLSFLDASSTIVTVDLPCHGASRAYEGFLYDRTADHVADIMRRELSMAAFVVGHSVGGSIAQVLAARHPELVAGLLIADAAPVRREAYSSFDRFALKRSASSLLVYEERSVRGLAGGMAKELTATTVGRERLHEVFARSTALELCHLVSIADGGLMRFLERLDEPLSVACPLSLVCGSRDKLNKIARSMRAWASQANVSLRMLEGCGHFCMLDDPRAFASLIEACLSSASLSLATERAS</sequence>
<organism evidence="2 3">
    <name type="scientific">Candidatus Aveggerthella stercoripullorum</name>
    <dbReference type="NCBI Taxonomy" id="2840688"/>
    <lineage>
        <taxon>Bacteria</taxon>
        <taxon>Bacillati</taxon>
        <taxon>Actinomycetota</taxon>
        <taxon>Coriobacteriia</taxon>
        <taxon>Eggerthellales</taxon>
        <taxon>Eggerthellaceae</taxon>
        <taxon>Eggerthellaceae incertae sedis</taxon>
        <taxon>Candidatus Aveggerthella</taxon>
    </lineage>
</organism>
<dbReference type="InterPro" id="IPR050266">
    <property type="entry name" value="AB_hydrolase_sf"/>
</dbReference>
<proteinExistence type="predicted"/>
<dbReference type="GO" id="GO:0016787">
    <property type="term" value="F:hydrolase activity"/>
    <property type="evidence" value="ECO:0007669"/>
    <property type="project" value="UniProtKB-KW"/>
</dbReference>
<reference evidence="2" key="2">
    <citation type="journal article" date="2021" name="PeerJ">
        <title>Extensive microbial diversity within the chicken gut microbiome revealed by metagenomics and culture.</title>
        <authorList>
            <person name="Gilroy R."/>
            <person name="Ravi A."/>
            <person name="Getino M."/>
            <person name="Pursley I."/>
            <person name="Horton D.L."/>
            <person name="Alikhan N.F."/>
            <person name="Baker D."/>
            <person name="Gharbi K."/>
            <person name="Hall N."/>
            <person name="Watson M."/>
            <person name="Adriaenssens E.M."/>
            <person name="Foster-Nyarko E."/>
            <person name="Jarju S."/>
            <person name="Secka A."/>
            <person name="Antonio M."/>
            <person name="Oren A."/>
            <person name="Chaudhuri R.R."/>
            <person name="La Ragione R."/>
            <person name="Hildebrand F."/>
            <person name="Pallen M.J."/>
        </authorList>
    </citation>
    <scope>NUCLEOTIDE SEQUENCE</scope>
    <source>
        <strain evidence="2">ChiGjej1B1-2707</strain>
    </source>
</reference>
<dbReference type="GO" id="GO:0016020">
    <property type="term" value="C:membrane"/>
    <property type="evidence" value="ECO:0007669"/>
    <property type="project" value="TreeGrafter"/>
</dbReference>
<gene>
    <name evidence="2" type="ORF">IAA69_04665</name>
</gene>
<dbReference type="PANTHER" id="PTHR43798">
    <property type="entry name" value="MONOACYLGLYCEROL LIPASE"/>
    <property type="match status" value="1"/>
</dbReference>
<name>A0A9D1A002_9ACTN</name>
<dbReference type="Pfam" id="PF12697">
    <property type="entry name" value="Abhydrolase_6"/>
    <property type="match status" value="1"/>
</dbReference>